<dbReference type="AlphaFoldDB" id="A0A7R9JAK6"/>
<dbReference type="PANTHER" id="PTHR10545:SF29">
    <property type="entry name" value="GH14572P-RELATED"/>
    <property type="match status" value="1"/>
</dbReference>
<dbReference type="PROSITE" id="PS51186">
    <property type="entry name" value="GNAT"/>
    <property type="match status" value="1"/>
</dbReference>
<dbReference type="InterPro" id="IPR000182">
    <property type="entry name" value="GNAT_dom"/>
</dbReference>
<reference evidence="5" key="1">
    <citation type="submission" date="2020-11" db="EMBL/GenBank/DDBJ databases">
        <authorList>
            <person name="Tran Van P."/>
        </authorList>
    </citation>
    <scope>NUCLEOTIDE SEQUENCE</scope>
</reference>
<evidence type="ECO:0000256" key="1">
    <source>
        <dbReference type="ARBA" id="ARBA00008694"/>
    </source>
</evidence>
<organism evidence="5">
    <name type="scientific">Timema californicum</name>
    <name type="common">California timema</name>
    <name type="synonym">Walking stick</name>
    <dbReference type="NCBI Taxonomy" id="61474"/>
    <lineage>
        <taxon>Eukaryota</taxon>
        <taxon>Metazoa</taxon>
        <taxon>Ecdysozoa</taxon>
        <taxon>Arthropoda</taxon>
        <taxon>Hexapoda</taxon>
        <taxon>Insecta</taxon>
        <taxon>Pterygota</taxon>
        <taxon>Neoptera</taxon>
        <taxon>Polyneoptera</taxon>
        <taxon>Phasmatodea</taxon>
        <taxon>Timematodea</taxon>
        <taxon>Timematoidea</taxon>
        <taxon>Timematidae</taxon>
        <taxon>Timema</taxon>
    </lineage>
</organism>
<keyword evidence="3" id="KW-0012">Acyltransferase</keyword>
<dbReference type="GO" id="GO:0008080">
    <property type="term" value="F:N-acetyltransferase activity"/>
    <property type="evidence" value="ECO:0007669"/>
    <property type="project" value="TreeGrafter"/>
</dbReference>
<accession>A0A7R9JAK6</accession>
<dbReference type="InterPro" id="IPR016181">
    <property type="entry name" value="Acyl_CoA_acyltransferase"/>
</dbReference>
<keyword evidence="2" id="KW-0808">Transferase</keyword>
<evidence type="ECO:0000259" key="4">
    <source>
        <dbReference type="PROSITE" id="PS51186"/>
    </source>
</evidence>
<comment type="similarity">
    <text evidence="1">Belongs to the acetyltransferase family.</text>
</comment>
<protein>
    <submittedName>
        <fullName evidence="5">(California timema) hypothetical protein</fullName>
    </submittedName>
</protein>
<evidence type="ECO:0000256" key="3">
    <source>
        <dbReference type="ARBA" id="ARBA00023315"/>
    </source>
</evidence>
<dbReference type="PANTHER" id="PTHR10545">
    <property type="entry name" value="DIAMINE N-ACETYLTRANSFERASE"/>
    <property type="match status" value="1"/>
</dbReference>
<evidence type="ECO:0000256" key="2">
    <source>
        <dbReference type="ARBA" id="ARBA00022679"/>
    </source>
</evidence>
<evidence type="ECO:0000313" key="5">
    <source>
        <dbReference type="EMBL" id="CAD7575556.1"/>
    </source>
</evidence>
<dbReference type="Gene3D" id="3.40.630.30">
    <property type="match status" value="2"/>
</dbReference>
<dbReference type="SUPFAM" id="SSF55729">
    <property type="entry name" value="Acyl-CoA N-acyltransferases (Nat)"/>
    <property type="match status" value="2"/>
</dbReference>
<sequence length="216" mass="24484">MSVFTIREARREDCTHIRHLAQELADMEMMPNGPKITAKDLERDGFDRDPPYFYTYVAELSSETGEDAVVPDKGKDVSMVNGHHEVPAGESQQSSIIIGYAIYYFSYSTWVGRCVYLEDLYVIPKYRKQGVGAALFTRVAKLANPLFVLSSTAEDGEIEVRISRCHELGCQRLDFAVLNWNPAQDFYKKLGAVNITTTESWEHFRLSDEALENVAL</sequence>
<name>A0A7R9JAK6_TIMCA</name>
<dbReference type="InterPro" id="IPR051016">
    <property type="entry name" value="Diverse_Substrate_AcTransf"/>
</dbReference>
<dbReference type="Pfam" id="PF00583">
    <property type="entry name" value="Acetyltransf_1"/>
    <property type="match status" value="1"/>
</dbReference>
<feature type="domain" description="N-acetyltransferase" evidence="4">
    <location>
        <begin position="4"/>
        <end position="211"/>
    </location>
</feature>
<dbReference type="CDD" id="cd04301">
    <property type="entry name" value="NAT_SF"/>
    <property type="match status" value="1"/>
</dbReference>
<dbReference type="EMBL" id="OE183346">
    <property type="protein sequence ID" value="CAD7575556.1"/>
    <property type="molecule type" value="Genomic_DNA"/>
</dbReference>
<proteinExistence type="inferred from homology"/>
<gene>
    <name evidence="5" type="ORF">TCMB3V08_LOCUS8146</name>
</gene>